<feature type="transmembrane region" description="Helical" evidence="6">
    <location>
        <begin position="254"/>
        <end position="275"/>
    </location>
</feature>
<dbReference type="PANTHER" id="PTHR21347:SF14">
    <property type="entry name" value="LIPID SCRAMBLASE CLPTM1-RELATED"/>
    <property type="match status" value="1"/>
</dbReference>
<keyword evidence="3 6" id="KW-0812">Transmembrane</keyword>
<name>A0A8K0KU05_LADFU</name>
<proteinExistence type="inferred from homology"/>
<keyword evidence="4 6" id="KW-1133">Transmembrane helix</keyword>
<dbReference type="InterPro" id="IPR008429">
    <property type="entry name" value="CLPTM1"/>
</dbReference>
<gene>
    <name evidence="7" type="ORF">J437_LFUL000798</name>
</gene>
<comment type="subcellular location">
    <subcellularLocation>
        <location evidence="1">Membrane</location>
        <topology evidence="1">Multi-pass membrane protein</topology>
    </subcellularLocation>
</comment>
<sequence length="345" mass="40382">MVVEFTPGGSHYKPVIYFNDYWNMLRNYQPINNTVKELQLSLTYQPMSLFRWQMLASQAMSNTWIANSLGDSFEEGDEEQDTLKEALLETSPYLLGITLVISALHSVFELLAFKNVDSFHRTILSSENIQFWNNRKSLEGLSVRSVFFNVFQSLVVLLYVHDNPTNTIVRISCFIALGIEIWKINKVVDIKINREERMFFGMLPRVNMTDKGSYVESSTRMYDIIAFKYLSWALFPLLGGYAVYSLLYVEHRGWYSFTLSMLYGFLLTFGFIMMTPQLFINYKMKSVAHLPWRMMTYKFLNTFIDDIFAFIVKMPTMYRLGCFRDGELSFIKFRLLLPVSKIISK</sequence>
<feature type="transmembrane region" description="Helical" evidence="6">
    <location>
        <begin position="229"/>
        <end position="248"/>
    </location>
</feature>
<dbReference type="OrthoDB" id="378564at2759"/>
<dbReference type="PANTHER" id="PTHR21347">
    <property type="entry name" value="CLEFT LIP AND PALATE ASSOCIATED TRANSMEMBRANE PROTEIN-RELATED"/>
    <property type="match status" value="1"/>
</dbReference>
<comment type="caution">
    <text evidence="7">The sequence shown here is derived from an EMBL/GenBank/DDBJ whole genome shotgun (WGS) entry which is preliminary data.</text>
</comment>
<evidence type="ECO:0000256" key="4">
    <source>
        <dbReference type="ARBA" id="ARBA00022989"/>
    </source>
</evidence>
<accession>A0A8K0KU05</accession>
<dbReference type="EMBL" id="KZ312450">
    <property type="protein sequence ID" value="KAG8240323.1"/>
    <property type="molecule type" value="Genomic_DNA"/>
</dbReference>
<dbReference type="Pfam" id="PF05602">
    <property type="entry name" value="CLPTM1"/>
    <property type="match status" value="1"/>
</dbReference>
<reference evidence="7" key="2">
    <citation type="submission" date="2017-10" db="EMBL/GenBank/DDBJ databases">
        <title>Ladona fulva Genome sequencing and assembly.</title>
        <authorList>
            <person name="Murali S."/>
            <person name="Richards S."/>
            <person name="Bandaranaike D."/>
            <person name="Bellair M."/>
            <person name="Blankenburg K."/>
            <person name="Chao H."/>
            <person name="Dinh H."/>
            <person name="Doddapaneni H."/>
            <person name="Dugan-Rocha S."/>
            <person name="Elkadiri S."/>
            <person name="Gnanaolivu R."/>
            <person name="Hernandez B."/>
            <person name="Skinner E."/>
            <person name="Javaid M."/>
            <person name="Lee S."/>
            <person name="Li M."/>
            <person name="Ming W."/>
            <person name="Munidasa M."/>
            <person name="Muniz J."/>
            <person name="Nguyen L."/>
            <person name="Hughes D."/>
            <person name="Osuji N."/>
            <person name="Pu L.-L."/>
            <person name="Puazo M."/>
            <person name="Qu C."/>
            <person name="Quiroz J."/>
            <person name="Raj R."/>
            <person name="Weissenberger G."/>
            <person name="Xin Y."/>
            <person name="Zou X."/>
            <person name="Han Y."/>
            <person name="Worley K."/>
            <person name="Muzny D."/>
            <person name="Gibbs R."/>
        </authorList>
    </citation>
    <scope>NUCLEOTIDE SEQUENCE</scope>
    <source>
        <strain evidence="7">Sampled in the wild</strain>
    </source>
</reference>
<protein>
    <submittedName>
        <fullName evidence="7">Uncharacterized protein</fullName>
    </submittedName>
</protein>
<evidence type="ECO:0000313" key="7">
    <source>
        <dbReference type="EMBL" id="KAG8240323.1"/>
    </source>
</evidence>
<evidence type="ECO:0000256" key="6">
    <source>
        <dbReference type="SAM" id="Phobius"/>
    </source>
</evidence>
<dbReference type="GO" id="GO:0016020">
    <property type="term" value="C:membrane"/>
    <property type="evidence" value="ECO:0007669"/>
    <property type="project" value="UniProtKB-SubCell"/>
</dbReference>
<evidence type="ECO:0000313" key="8">
    <source>
        <dbReference type="Proteomes" id="UP000792457"/>
    </source>
</evidence>
<evidence type="ECO:0000256" key="2">
    <source>
        <dbReference type="ARBA" id="ARBA00009310"/>
    </source>
</evidence>
<dbReference type="GO" id="GO:0012505">
    <property type="term" value="C:endomembrane system"/>
    <property type="evidence" value="ECO:0007669"/>
    <property type="project" value="TreeGrafter"/>
</dbReference>
<dbReference type="Proteomes" id="UP000792457">
    <property type="component" value="Unassembled WGS sequence"/>
</dbReference>
<evidence type="ECO:0000256" key="5">
    <source>
        <dbReference type="ARBA" id="ARBA00023136"/>
    </source>
</evidence>
<reference evidence="7" key="1">
    <citation type="submission" date="2013-04" db="EMBL/GenBank/DDBJ databases">
        <authorList>
            <person name="Qu J."/>
            <person name="Murali S.C."/>
            <person name="Bandaranaike D."/>
            <person name="Bellair M."/>
            <person name="Blankenburg K."/>
            <person name="Chao H."/>
            <person name="Dinh H."/>
            <person name="Doddapaneni H."/>
            <person name="Downs B."/>
            <person name="Dugan-Rocha S."/>
            <person name="Elkadiri S."/>
            <person name="Gnanaolivu R.D."/>
            <person name="Hernandez B."/>
            <person name="Javaid M."/>
            <person name="Jayaseelan J.C."/>
            <person name="Lee S."/>
            <person name="Li M."/>
            <person name="Ming W."/>
            <person name="Munidasa M."/>
            <person name="Muniz J."/>
            <person name="Nguyen L."/>
            <person name="Ongeri F."/>
            <person name="Osuji N."/>
            <person name="Pu L.-L."/>
            <person name="Puazo M."/>
            <person name="Qu C."/>
            <person name="Quiroz J."/>
            <person name="Raj R."/>
            <person name="Weissenberger G."/>
            <person name="Xin Y."/>
            <person name="Zou X."/>
            <person name="Han Y."/>
            <person name="Richards S."/>
            <person name="Worley K."/>
            <person name="Muzny D."/>
            <person name="Gibbs R."/>
        </authorList>
    </citation>
    <scope>NUCLEOTIDE SEQUENCE</scope>
    <source>
        <strain evidence="7">Sampled in the wild</strain>
    </source>
</reference>
<organism evidence="7 8">
    <name type="scientific">Ladona fulva</name>
    <name type="common">Scarce chaser dragonfly</name>
    <name type="synonym">Libellula fulva</name>
    <dbReference type="NCBI Taxonomy" id="123851"/>
    <lineage>
        <taxon>Eukaryota</taxon>
        <taxon>Metazoa</taxon>
        <taxon>Ecdysozoa</taxon>
        <taxon>Arthropoda</taxon>
        <taxon>Hexapoda</taxon>
        <taxon>Insecta</taxon>
        <taxon>Pterygota</taxon>
        <taxon>Palaeoptera</taxon>
        <taxon>Odonata</taxon>
        <taxon>Epiprocta</taxon>
        <taxon>Anisoptera</taxon>
        <taxon>Libelluloidea</taxon>
        <taxon>Libellulidae</taxon>
        <taxon>Ladona</taxon>
    </lineage>
</organism>
<comment type="similarity">
    <text evidence="2">Belongs to the CLPTM1 family.</text>
</comment>
<evidence type="ECO:0000256" key="1">
    <source>
        <dbReference type="ARBA" id="ARBA00004141"/>
    </source>
</evidence>
<evidence type="ECO:0000256" key="3">
    <source>
        <dbReference type="ARBA" id="ARBA00022692"/>
    </source>
</evidence>
<keyword evidence="8" id="KW-1185">Reference proteome</keyword>
<dbReference type="AlphaFoldDB" id="A0A8K0KU05"/>
<keyword evidence="5 6" id="KW-0472">Membrane</keyword>